<evidence type="ECO:0000256" key="1">
    <source>
        <dbReference type="SAM" id="MobiDB-lite"/>
    </source>
</evidence>
<reference evidence="2" key="1">
    <citation type="journal article" date="2022" name="bioRxiv">
        <title>Sequencing and chromosome-scale assembly of the giantPleurodeles waltlgenome.</title>
        <authorList>
            <person name="Brown T."/>
            <person name="Elewa A."/>
            <person name="Iarovenko S."/>
            <person name="Subramanian E."/>
            <person name="Araus A.J."/>
            <person name="Petzold A."/>
            <person name="Susuki M."/>
            <person name="Suzuki K.-i.T."/>
            <person name="Hayashi T."/>
            <person name="Toyoda A."/>
            <person name="Oliveira C."/>
            <person name="Osipova E."/>
            <person name="Leigh N.D."/>
            <person name="Simon A."/>
            <person name="Yun M.H."/>
        </authorList>
    </citation>
    <scope>NUCLEOTIDE SEQUENCE</scope>
    <source>
        <strain evidence="2">20211129_DDA</strain>
        <tissue evidence="2">Liver</tissue>
    </source>
</reference>
<dbReference type="Proteomes" id="UP001066276">
    <property type="component" value="Chromosome 4_1"/>
</dbReference>
<proteinExistence type="predicted"/>
<evidence type="ECO:0000313" key="3">
    <source>
        <dbReference type="Proteomes" id="UP001066276"/>
    </source>
</evidence>
<evidence type="ECO:0000313" key="2">
    <source>
        <dbReference type="EMBL" id="KAJ1170757.1"/>
    </source>
</evidence>
<dbReference type="EMBL" id="JANPWB010000007">
    <property type="protein sequence ID" value="KAJ1170757.1"/>
    <property type="molecule type" value="Genomic_DNA"/>
</dbReference>
<sequence>GNHNQSIKGDPEGIWVTQDGGDICDRNEEESPRRTAEEEQPPETGEDIQNQADTFPTN</sequence>
<organism evidence="2 3">
    <name type="scientific">Pleurodeles waltl</name>
    <name type="common">Iberian ribbed newt</name>
    <dbReference type="NCBI Taxonomy" id="8319"/>
    <lineage>
        <taxon>Eukaryota</taxon>
        <taxon>Metazoa</taxon>
        <taxon>Chordata</taxon>
        <taxon>Craniata</taxon>
        <taxon>Vertebrata</taxon>
        <taxon>Euteleostomi</taxon>
        <taxon>Amphibia</taxon>
        <taxon>Batrachia</taxon>
        <taxon>Caudata</taxon>
        <taxon>Salamandroidea</taxon>
        <taxon>Salamandridae</taxon>
        <taxon>Pleurodelinae</taxon>
        <taxon>Pleurodeles</taxon>
    </lineage>
</organism>
<comment type="caution">
    <text evidence="2">The sequence shown here is derived from an EMBL/GenBank/DDBJ whole genome shotgun (WGS) entry which is preliminary data.</text>
</comment>
<feature type="compositionally biased region" description="Polar residues" evidence="1">
    <location>
        <begin position="47"/>
        <end position="58"/>
    </location>
</feature>
<feature type="non-terminal residue" evidence="2">
    <location>
        <position position="1"/>
    </location>
</feature>
<feature type="non-terminal residue" evidence="2">
    <location>
        <position position="58"/>
    </location>
</feature>
<name>A0AAV7T2Y9_PLEWA</name>
<accession>A0AAV7T2Y9</accession>
<gene>
    <name evidence="2" type="ORF">NDU88_002629</name>
</gene>
<feature type="compositionally biased region" description="Basic and acidic residues" evidence="1">
    <location>
        <begin position="23"/>
        <end position="37"/>
    </location>
</feature>
<dbReference type="AlphaFoldDB" id="A0AAV7T2Y9"/>
<feature type="region of interest" description="Disordered" evidence="1">
    <location>
        <begin position="1"/>
        <end position="58"/>
    </location>
</feature>
<protein>
    <submittedName>
        <fullName evidence="2">Uncharacterized protein</fullName>
    </submittedName>
</protein>
<keyword evidence="3" id="KW-1185">Reference proteome</keyword>